<sequence length="106" mass="10914">MAGSAAHAHWLNLCASQPLPACRNFGVTHGLGAIEMAQWFSQSTSAPIGQSASAPTLRADPALYPPVTRTVADSPVPLARRSQSYAGGRSAGRCAAVRRSTGLTPA</sequence>
<keyword evidence="3" id="KW-1185">Reference proteome</keyword>
<gene>
    <name evidence="2" type="ORF">GCM10012287_29810</name>
</gene>
<name>A0ABQ2MDD2_9ACTN</name>
<accession>A0ABQ2MDD2</accession>
<organism evidence="2 3">
    <name type="scientific">Streptomyces daqingensis</name>
    <dbReference type="NCBI Taxonomy" id="1472640"/>
    <lineage>
        <taxon>Bacteria</taxon>
        <taxon>Bacillati</taxon>
        <taxon>Actinomycetota</taxon>
        <taxon>Actinomycetes</taxon>
        <taxon>Kitasatosporales</taxon>
        <taxon>Streptomycetaceae</taxon>
        <taxon>Streptomyces</taxon>
    </lineage>
</organism>
<dbReference type="Proteomes" id="UP000631535">
    <property type="component" value="Unassembled WGS sequence"/>
</dbReference>
<evidence type="ECO:0000313" key="3">
    <source>
        <dbReference type="Proteomes" id="UP000631535"/>
    </source>
</evidence>
<reference evidence="3" key="1">
    <citation type="journal article" date="2019" name="Int. J. Syst. Evol. Microbiol.">
        <title>The Global Catalogue of Microorganisms (GCM) 10K type strain sequencing project: providing services to taxonomists for standard genome sequencing and annotation.</title>
        <authorList>
            <consortium name="The Broad Institute Genomics Platform"/>
            <consortium name="The Broad Institute Genome Sequencing Center for Infectious Disease"/>
            <person name="Wu L."/>
            <person name="Ma J."/>
        </authorList>
    </citation>
    <scope>NUCLEOTIDE SEQUENCE [LARGE SCALE GENOMIC DNA]</scope>
    <source>
        <strain evidence="3">CGMCC 4.7178</strain>
    </source>
</reference>
<comment type="caution">
    <text evidence="2">The sequence shown here is derived from an EMBL/GenBank/DDBJ whole genome shotgun (WGS) entry which is preliminary data.</text>
</comment>
<protein>
    <submittedName>
        <fullName evidence="2">Uncharacterized protein</fullName>
    </submittedName>
</protein>
<evidence type="ECO:0000313" key="2">
    <source>
        <dbReference type="EMBL" id="GGO50334.1"/>
    </source>
</evidence>
<proteinExistence type="predicted"/>
<dbReference type="EMBL" id="BMMP01000009">
    <property type="protein sequence ID" value="GGO50334.1"/>
    <property type="molecule type" value="Genomic_DNA"/>
</dbReference>
<evidence type="ECO:0000256" key="1">
    <source>
        <dbReference type="SAM" id="MobiDB-lite"/>
    </source>
</evidence>
<feature type="region of interest" description="Disordered" evidence="1">
    <location>
        <begin position="82"/>
        <end position="106"/>
    </location>
</feature>